<proteinExistence type="predicted"/>
<dbReference type="AlphaFoldDB" id="A0A815ZIE1"/>
<protein>
    <recommendedName>
        <fullName evidence="1">TAR DNA-binding protein 43 N-terminal domain-containing protein</fullName>
    </recommendedName>
</protein>
<gene>
    <name evidence="2" type="ORF">XAT740_LOCUS45795</name>
</gene>
<accession>A0A815ZIE1</accession>
<dbReference type="Proteomes" id="UP000663828">
    <property type="component" value="Unassembled WGS sequence"/>
</dbReference>
<dbReference type="InterPro" id="IPR041105">
    <property type="entry name" value="TDP-43_N"/>
</dbReference>
<reference evidence="2" key="1">
    <citation type="submission" date="2021-02" db="EMBL/GenBank/DDBJ databases">
        <authorList>
            <person name="Nowell W R."/>
        </authorList>
    </citation>
    <scope>NUCLEOTIDE SEQUENCE</scope>
</reference>
<keyword evidence="3" id="KW-1185">Reference proteome</keyword>
<organism evidence="2 3">
    <name type="scientific">Adineta ricciae</name>
    <name type="common">Rotifer</name>
    <dbReference type="NCBI Taxonomy" id="249248"/>
    <lineage>
        <taxon>Eukaryota</taxon>
        <taxon>Metazoa</taxon>
        <taxon>Spiralia</taxon>
        <taxon>Gnathifera</taxon>
        <taxon>Rotifera</taxon>
        <taxon>Eurotatoria</taxon>
        <taxon>Bdelloidea</taxon>
        <taxon>Adinetida</taxon>
        <taxon>Adinetidae</taxon>
        <taxon>Adineta</taxon>
    </lineage>
</organism>
<comment type="caution">
    <text evidence="2">The sequence shown here is derived from an EMBL/GenBank/DDBJ whole genome shotgun (WGS) entry which is preliminary data.</text>
</comment>
<feature type="domain" description="TAR DNA-binding protein 43 N-terminal" evidence="1">
    <location>
        <begin position="2"/>
        <end position="78"/>
    </location>
</feature>
<dbReference type="Pfam" id="PF18694">
    <property type="entry name" value="TDP-43_N"/>
    <property type="match status" value="1"/>
</dbReference>
<evidence type="ECO:0000313" key="3">
    <source>
        <dbReference type="Proteomes" id="UP000663828"/>
    </source>
</evidence>
<evidence type="ECO:0000313" key="2">
    <source>
        <dbReference type="EMBL" id="CAF1583687.1"/>
    </source>
</evidence>
<evidence type="ECO:0000259" key="1">
    <source>
        <dbReference type="Pfam" id="PF18694"/>
    </source>
</evidence>
<name>A0A815ZIE1_ADIRI</name>
<sequence>MFIRVADESKGNNDIVEIPVDGGIDGSVSLSTLAAQFQGVSALKYRNSETSVWRGVRVADGKLYHPDGAWDPDTIYVTVYSKPISSDIKRKGVGEQQEDINMPTIGQNKNQRMDYGQEMNTDGENEPDRRCVDLIVLGISYR</sequence>
<dbReference type="EMBL" id="CAJNOR010006044">
    <property type="protein sequence ID" value="CAF1583687.1"/>
    <property type="molecule type" value="Genomic_DNA"/>
</dbReference>
<feature type="non-terminal residue" evidence="2">
    <location>
        <position position="1"/>
    </location>
</feature>
<dbReference type="CDD" id="cd19609">
    <property type="entry name" value="NTD_TDP-43"/>
    <property type="match status" value="1"/>
</dbReference>